<evidence type="ECO:0000256" key="3">
    <source>
        <dbReference type="ARBA" id="ARBA00009677"/>
    </source>
</evidence>
<keyword evidence="8" id="KW-0966">Cell projection</keyword>
<dbReference type="OrthoDB" id="7181295at2"/>
<evidence type="ECO:0000313" key="9">
    <source>
        <dbReference type="Proteomes" id="UP000295733"/>
    </source>
</evidence>
<evidence type="ECO:0000256" key="6">
    <source>
        <dbReference type="ARBA" id="ARBA00023143"/>
    </source>
</evidence>
<evidence type="ECO:0000259" key="7">
    <source>
        <dbReference type="Pfam" id="PF22638"/>
    </source>
</evidence>
<evidence type="ECO:0000256" key="4">
    <source>
        <dbReference type="ARBA" id="ARBA00016244"/>
    </source>
</evidence>
<evidence type="ECO:0000313" key="8">
    <source>
        <dbReference type="EMBL" id="TCP27638.1"/>
    </source>
</evidence>
<dbReference type="InterPro" id="IPR053927">
    <property type="entry name" value="FlgK_helical"/>
</dbReference>
<name>A0A4R2P0Q2_RHOAD</name>
<dbReference type="GO" id="GO:0009424">
    <property type="term" value="C:bacterial-type flagellum hook"/>
    <property type="evidence" value="ECO:0007669"/>
    <property type="project" value="InterPro"/>
</dbReference>
<feature type="domain" description="Flagellar hook-associated protein FlgK helical" evidence="7">
    <location>
        <begin position="100"/>
        <end position="312"/>
    </location>
</feature>
<organism evidence="8 9">
    <name type="scientific">Rhodovulum adriaticum</name>
    <name type="common">Rhodopseudomonas adriatica</name>
    <dbReference type="NCBI Taxonomy" id="35804"/>
    <lineage>
        <taxon>Bacteria</taxon>
        <taxon>Pseudomonadati</taxon>
        <taxon>Pseudomonadota</taxon>
        <taxon>Alphaproteobacteria</taxon>
        <taxon>Rhodobacterales</taxon>
        <taxon>Paracoccaceae</taxon>
        <taxon>Rhodovulum</taxon>
    </lineage>
</organism>
<reference evidence="8 9" key="1">
    <citation type="submission" date="2019-03" db="EMBL/GenBank/DDBJ databases">
        <title>Genomic Encyclopedia of Type Strains, Phase IV (KMG-IV): sequencing the most valuable type-strain genomes for metagenomic binning, comparative biology and taxonomic classification.</title>
        <authorList>
            <person name="Goeker M."/>
        </authorList>
    </citation>
    <scope>NUCLEOTIDE SEQUENCE [LARGE SCALE GENOMIC DNA]</scope>
    <source>
        <strain evidence="8 9">DSM 2781</strain>
    </source>
</reference>
<dbReference type="PANTHER" id="PTHR30033:SF1">
    <property type="entry name" value="FLAGELLAR HOOK-ASSOCIATED PROTEIN 1"/>
    <property type="match status" value="1"/>
</dbReference>
<dbReference type="AlphaFoldDB" id="A0A4R2P0Q2"/>
<dbReference type="SUPFAM" id="SSF64518">
    <property type="entry name" value="Phase 1 flagellin"/>
    <property type="match status" value="1"/>
</dbReference>
<dbReference type="GO" id="GO:0044780">
    <property type="term" value="P:bacterial-type flagellum assembly"/>
    <property type="evidence" value="ECO:0007669"/>
    <property type="project" value="InterPro"/>
</dbReference>
<evidence type="ECO:0000256" key="1">
    <source>
        <dbReference type="ARBA" id="ARBA00004365"/>
    </source>
</evidence>
<dbReference type="InterPro" id="IPR002371">
    <property type="entry name" value="FlgK"/>
</dbReference>
<keyword evidence="8" id="KW-0969">Cilium</keyword>
<keyword evidence="5" id="KW-0964">Secreted</keyword>
<evidence type="ECO:0000256" key="5">
    <source>
        <dbReference type="ARBA" id="ARBA00022525"/>
    </source>
</evidence>
<dbReference type="GO" id="GO:0005198">
    <property type="term" value="F:structural molecule activity"/>
    <property type="evidence" value="ECO:0007669"/>
    <property type="project" value="InterPro"/>
</dbReference>
<proteinExistence type="inferred from homology"/>
<comment type="similarity">
    <text evidence="3">Belongs to the flagella basal body rod proteins family.</text>
</comment>
<keyword evidence="6" id="KW-0975">Bacterial flagellum</keyword>
<dbReference type="Pfam" id="PF22638">
    <property type="entry name" value="FlgK_D1"/>
    <property type="match status" value="1"/>
</dbReference>
<keyword evidence="9" id="KW-1185">Reference proteome</keyword>
<comment type="subcellular location">
    <subcellularLocation>
        <location evidence="1">Bacterial flagellum</location>
    </subcellularLocation>
    <subcellularLocation>
        <location evidence="2">Secreted</location>
    </subcellularLocation>
</comment>
<dbReference type="PANTHER" id="PTHR30033">
    <property type="entry name" value="FLAGELLAR HOOK-ASSOCIATED PROTEIN 1"/>
    <property type="match status" value="1"/>
</dbReference>
<dbReference type="EMBL" id="SLXL01000001">
    <property type="protein sequence ID" value="TCP27638.1"/>
    <property type="molecule type" value="Genomic_DNA"/>
</dbReference>
<keyword evidence="8" id="KW-0282">Flagellum</keyword>
<evidence type="ECO:0000256" key="2">
    <source>
        <dbReference type="ARBA" id="ARBA00004613"/>
    </source>
</evidence>
<accession>A0A4R2P0Q2</accession>
<dbReference type="RefSeq" id="WP_132599178.1">
    <property type="nucleotide sequence ID" value="NZ_NRRP01000004.1"/>
</dbReference>
<comment type="caution">
    <text evidence="8">The sequence shown here is derived from an EMBL/GenBank/DDBJ whole genome shotgun (WGS) entry which is preliminary data.</text>
</comment>
<dbReference type="Proteomes" id="UP000295733">
    <property type="component" value="Unassembled WGS sequence"/>
</dbReference>
<sequence>MSLTASLHTALSGLRLATRGAQVSATNVANAGTEGYGRRVLNPAATLLNGSGAGVRAATVTRETDPLAIAQRRLAQADSGQAETRSAALDALQGALGTPDDGNGLTAQIATLEAALIAAASRPDSDARLTTVLGAAQDLVAGFAAASDRIQALRLEADTAIVTRIEGINTALTDIAQVNTDILAARARGQDTNTLTDRRQALIDGLAAAVPLQEYQRQDGTVALYTQNGFALLDGRPAQLDFSAARVIDAGMTAAAGALALPICDGRTLSATGAHAPLAGGQLEALFDQRDTLAPQVQADLDALAHSLVQRFAAPALDPSLADGAPGLFTDAGAGVGADTPAGLAGRLAINAAADPESDGALSALRDGLAAADPGPEGDGTLLAALAETLSTAQQVTTGPHAGRSLSIAALAAETVSTLSAQAARAEQTAATAAARSGALRLAELQGGVDTDTELQNLLQFEKLHAANARVIQVVNAMYDTLLEV</sequence>
<dbReference type="NCBIfam" id="TIGR02492">
    <property type="entry name" value="flgK_ends"/>
    <property type="match status" value="1"/>
</dbReference>
<dbReference type="GO" id="GO:0005576">
    <property type="term" value="C:extracellular region"/>
    <property type="evidence" value="ECO:0007669"/>
    <property type="project" value="UniProtKB-SubCell"/>
</dbReference>
<protein>
    <recommendedName>
        <fullName evidence="4">Flagellar hook-associated protein 1</fullName>
    </recommendedName>
</protein>
<gene>
    <name evidence="8" type="ORF">EV656_101547</name>
</gene>